<comment type="caution">
    <text evidence="1">The sequence shown here is derived from an EMBL/GenBank/DDBJ whole genome shotgun (WGS) entry which is preliminary data.</text>
</comment>
<accession>A0A3M7L5Q1</accession>
<reference evidence="1 2" key="1">
    <citation type="submission" date="2018-08" db="EMBL/GenBank/DDBJ databases">
        <title>Chryseobacterium nematophagum: a novel matrix digesting pathogen of nematodes.</title>
        <authorList>
            <person name="Page A."/>
            <person name="Roberts M."/>
            <person name="Felix M.-A."/>
            <person name="Weir W."/>
        </authorList>
    </citation>
    <scope>NUCLEOTIDE SEQUENCE [LARGE SCALE GENOMIC DNA]</scope>
    <source>
        <strain evidence="1 2">JUb275</strain>
    </source>
</reference>
<organism evidence="1 2">
    <name type="scientific">Chryseobacterium nematophagum</name>
    <dbReference type="NCBI Taxonomy" id="2305228"/>
    <lineage>
        <taxon>Bacteria</taxon>
        <taxon>Pseudomonadati</taxon>
        <taxon>Bacteroidota</taxon>
        <taxon>Flavobacteriia</taxon>
        <taxon>Flavobacteriales</taxon>
        <taxon>Weeksellaceae</taxon>
        <taxon>Chryseobacterium group</taxon>
        <taxon>Chryseobacterium</taxon>
    </lineage>
</organism>
<name>A0A3M7L5Q1_9FLAO</name>
<dbReference type="AlphaFoldDB" id="A0A3M7L5Q1"/>
<evidence type="ECO:0000313" key="1">
    <source>
        <dbReference type="EMBL" id="RMZ57917.1"/>
    </source>
</evidence>
<proteinExistence type="predicted"/>
<dbReference type="EMBL" id="QWIV01000015">
    <property type="protein sequence ID" value="RMZ57917.1"/>
    <property type="molecule type" value="Genomic_DNA"/>
</dbReference>
<sequence>MYTEIEQQTLDIDWFFTDNDEIAFVASAGGKLPETIAELGDGNGLLSSYFRNLPNMSEVIINPQLENIVQNVDEKYLSDFINMSKKGLYSFDKTVLNNFSDCSYHLVTKPITPLILADLSSNIRDIILKTKSNKKLKAIKSLNISDMF</sequence>
<keyword evidence="2" id="KW-1185">Reference proteome</keyword>
<dbReference type="RefSeq" id="WP_122548363.1">
    <property type="nucleotide sequence ID" value="NZ_QWIV01000015.1"/>
</dbReference>
<dbReference type="Proteomes" id="UP000267524">
    <property type="component" value="Unassembled WGS sequence"/>
</dbReference>
<evidence type="ECO:0000313" key="2">
    <source>
        <dbReference type="Proteomes" id="UP000267524"/>
    </source>
</evidence>
<gene>
    <name evidence="1" type="ORF">D1632_16540</name>
</gene>
<protein>
    <submittedName>
        <fullName evidence="1">Uncharacterized protein</fullName>
    </submittedName>
</protein>